<dbReference type="PANTHER" id="PTHR32097:SF4">
    <property type="entry name" value="GENERAL STRESS PROTEIN 16U"/>
    <property type="match status" value="1"/>
</dbReference>
<reference evidence="4" key="1">
    <citation type="journal article" date="2019" name="Int. J. Syst. Evol. Microbiol.">
        <title>The Global Catalogue of Microorganisms (GCM) 10K type strain sequencing project: providing services to taxonomists for standard genome sequencing and annotation.</title>
        <authorList>
            <consortium name="The Broad Institute Genomics Platform"/>
            <consortium name="The Broad Institute Genome Sequencing Center for Infectious Disease"/>
            <person name="Wu L."/>
            <person name="Ma J."/>
        </authorList>
    </citation>
    <scope>NUCLEOTIDE SEQUENCE [LARGE SCALE GENOMIC DNA]</scope>
    <source>
        <strain evidence="4">KCTC 42087</strain>
    </source>
</reference>
<dbReference type="Proteomes" id="UP001596074">
    <property type="component" value="Unassembled WGS sequence"/>
</dbReference>
<evidence type="ECO:0000259" key="2">
    <source>
        <dbReference type="Pfam" id="PF02342"/>
    </source>
</evidence>
<name>A0ABW1AIL4_9ACTN</name>
<evidence type="ECO:0000256" key="1">
    <source>
        <dbReference type="ARBA" id="ARBA00008775"/>
    </source>
</evidence>
<comment type="caution">
    <text evidence="3">The sequence shown here is derived from an EMBL/GenBank/DDBJ whole genome shotgun (WGS) entry which is preliminary data.</text>
</comment>
<protein>
    <submittedName>
        <fullName evidence="3">TerD family protein</fullName>
    </submittedName>
</protein>
<dbReference type="InterPro" id="IPR051324">
    <property type="entry name" value="Stress/Tellurium_Resist"/>
</dbReference>
<keyword evidence="4" id="KW-1185">Reference proteome</keyword>
<proteinExistence type="inferred from homology"/>
<dbReference type="Pfam" id="PF02342">
    <property type="entry name" value="TerD"/>
    <property type="match status" value="1"/>
</dbReference>
<evidence type="ECO:0000313" key="4">
    <source>
        <dbReference type="Proteomes" id="UP001596074"/>
    </source>
</evidence>
<dbReference type="RefSeq" id="WP_378292473.1">
    <property type="nucleotide sequence ID" value="NZ_JBHSON010000152.1"/>
</dbReference>
<evidence type="ECO:0000313" key="3">
    <source>
        <dbReference type="EMBL" id="MFC5754408.1"/>
    </source>
</evidence>
<accession>A0ABW1AIL4</accession>
<comment type="similarity">
    <text evidence="1">Belongs to the CAPAB/TerDEXZ family.</text>
</comment>
<gene>
    <name evidence="3" type="ORF">ACFPZN_53105</name>
</gene>
<sequence length="247" mass="26286">MGLTLHKGRSVELYGGAAPGALLIEMGGLVAAPGRDAPFEGAALVVGDGDDPPVGWHPMSPMYAGTPGGAVGLPVGLRFHVGLDALSAATAEMYFVGWFDEASRRGCSFGDVRRAFIRVLDAITDDEMVRYDLCEDFSTQIALVFAQVYRRAGHWRFRALGQGYTSGLVGIARAHGLDGLPNAVDQAVWQAPLRLVNAIDRLLSPGALVTGASHRRHQGLQRCGRQQGHHAWVLGGALPRPACVTRP</sequence>
<feature type="domain" description="TerD" evidence="2">
    <location>
        <begin position="79"/>
        <end position="174"/>
    </location>
</feature>
<dbReference type="PANTHER" id="PTHR32097">
    <property type="entry name" value="CAMP-BINDING PROTEIN 1-RELATED"/>
    <property type="match status" value="1"/>
</dbReference>
<dbReference type="InterPro" id="IPR003325">
    <property type="entry name" value="TerD"/>
</dbReference>
<dbReference type="CDD" id="cd06974">
    <property type="entry name" value="TerD_like"/>
    <property type="match status" value="1"/>
</dbReference>
<dbReference type="EMBL" id="JBHSON010000152">
    <property type="protein sequence ID" value="MFC5754408.1"/>
    <property type="molecule type" value="Genomic_DNA"/>
</dbReference>
<dbReference type="Gene3D" id="2.60.60.30">
    <property type="entry name" value="sav2460 like domains"/>
    <property type="match status" value="1"/>
</dbReference>
<organism evidence="3 4">
    <name type="scientific">Actinomadura rugatobispora</name>
    <dbReference type="NCBI Taxonomy" id="1994"/>
    <lineage>
        <taxon>Bacteria</taxon>
        <taxon>Bacillati</taxon>
        <taxon>Actinomycetota</taxon>
        <taxon>Actinomycetes</taxon>
        <taxon>Streptosporangiales</taxon>
        <taxon>Thermomonosporaceae</taxon>
        <taxon>Actinomadura</taxon>
    </lineage>
</organism>